<dbReference type="Proteomes" id="UP001172386">
    <property type="component" value="Unassembled WGS sequence"/>
</dbReference>
<accession>A0ACC2ZZK5</accession>
<proteinExistence type="predicted"/>
<dbReference type="EMBL" id="JAPDRQ010000165">
    <property type="protein sequence ID" value="KAJ9653137.1"/>
    <property type="molecule type" value="Genomic_DNA"/>
</dbReference>
<organism evidence="1 2">
    <name type="scientific">Neophaeococcomyces mojaviensis</name>
    <dbReference type="NCBI Taxonomy" id="3383035"/>
    <lineage>
        <taxon>Eukaryota</taxon>
        <taxon>Fungi</taxon>
        <taxon>Dikarya</taxon>
        <taxon>Ascomycota</taxon>
        <taxon>Pezizomycotina</taxon>
        <taxon>Eurotiomycetes</taxon>
        <taxon>Chaetothyriomycetidae</taxon>
        <taxon>Chaetothyriales</taxon>
        <taxon>Chaetothyriales incertae sedis</taxon>
        <taxon>Neophaeococcomyces</taxon>
    </lineage>
</organism>
<comment type="caution">
    <text evidence="1">The sequence shown here is derived from an EMBL/GenBank/DDBJ whole genome shotgun (WGS) entry which is preliminary data.</text>
</comment>
<reference evidence="1" key="1">
    <citation type="submission" date="2022-10" db="EMBL/GenBank/DDBJ databases">
        <title>Culturing micro-colonial fungi from biological soil crusts in the Mojave desert and describing Neophaeococcomyces mojavensis, and introducing the new genera and species Taxawa tesnikishii.</title>
        <authorList>
            <person name="Kurbessoian T."/>
            <person name="Stajich J.E."/>
        </authorList>
    </citation>
    <scope>NUCLEOTIDE SEQUENCE</scope>
    <source>
        <strain evidence="1">JES_112</strain>
    </source>
</reference>
<protein>
    <submittedName>
        <fullName evidence="1">Uncharacterized protein</fullName>
    </submittedName>
</protein>
<keyword evidence="2" id="KW-1185">Reference proteome</keyword>
<evidence type="ECO:0000313" key="1">
    <source>
        <dbReference type="EMBL" id="KAJ9653137.1"/>
    </source>
</evidence>
<sequence>MAGTHERPSKRRKQTHEPSEDALTSADEIHYLLEFRQSAEDAVAANIDKFKAHLVAISRMETASPKRAKQLQVLLEYSQWQRSASADQVDLYDLLATWSFAVEQNAAEAVLTAVPEALAEYLNAISGSLDHRSFGLSLIDSLLRRDQSKLFGKGLATSRTKPHLAAPCLRLLTQMAAFDGGARANEIWMRRDLFIHKSDILLEHKEHGKREQEEGTNQGVTLRPLTTRLLLTLIKCLDAACKTELLNQGRALHGMLHGLLQESQQTILEVLVAIEASFLNDSDVARASLQRFFNSTHLEAIAVLYSFEAEDAAVGVKASVREAAHGVLQKLCTTNKGIILPQQGWYPPSTSSSTFQSADDDYIDLGLESLTFRDDYTNSVPVKNVTLSNFIQRLRPQQDVLQSSLLIDILNVTPELVADYFSKRKQISPPNSEDAAWRGTFALLFSIIESPIPQPLRLADRKPRHPPPTTVVIESIIPRPLDRSYIQKLFSSDEGLLKISGARLLTVVLTKLGQVLMAFSTHLTSNAYLWEQARTKLLELVQARIPVVRDVTLALQHTSSTSADNITAILECLALYYRTLPNVSASATFDVSPTMAGLCSKLEGAGLDSDASEQTVDQLRYCVQIAELTSSTKWLQKSDNDSLSPLGQLLKVTYLGEAASGVTDIVRTVERVLLHRGILNHSHSFNAMSSSLKPKKQFKHFSPMDECFLFLDNSITRANQKPVKYLDEIEAAQQLLSDKKPLSLLAASVAEQWQFATKKHEGKKSVVKNIALFVAQFFANLDKAGENYRVMQQLKESMMACCDGKVARYLEDAFDKVDKQPTSTPFEAELYDVKINDKFFQQDLDEPTSMEETFDISEFEKLLHGNIEVPSSLEGLDKWPLSMDIELEIRSNRLSRLVLGLLSPDEEIRLQSVQLLQSIAHTIDTSSPVAFEPKPQVFLLLSELLGTIKHHGLTTGLPTIVPQLAHQLLHVMINPGDKMYAKANKFLLHTPTWDWKRLINYWVDKILLREPGTDDTGSDAWTVEVTWLLNWLASSVRTEQDMDLYRRSGTWERIMSLYGSPVLRDETRKLVLALLWKGFQVSGGVDTLWTRFGVQSWLQAMSTMDMENSKVLVKLSEAMDGSCDKVGIERWSLSCAQLKTSSVAVN</sequence>
<gene>
    <name evidence="1" type="ORF">H2198_007649</name>
</gene>
<name>A0ACC2ZZK5_9EURO</name>
<evidence type="ECO:0000313" key="2">
    <source>
        <dbReference type="Proteomes" id="UP001172386"/>
    </source>
</evidence>